<dbReference type="InterPro" id="IPR006638">
    <property type="entry name" value="Elp3/MiaA/NifB-like_rSAM"/>
</dbReference>
<dbReference type="Pfam" id="PF04055">
    <property type="entry name" value="Radical_SAM"/>
    <property type="match status" value="1"/>
</dbReference>
<dbReference type="Proteomes" id="UP000325134">
    <property type="component" value="Unassembled WGS sequence"/>
</dbReference>
<evidence type="ECO:0000256" key="1">
    <source>
        <dbReference type="ARBA" id="ARBA00001966"/>
    </source>
</evidence>
<dbReference type="InterPro" id="IPR023404">
    <property type="entry name" value="rSAM_horseshoe"/>
</dbReference>
<comment type="cofactor">
    <cofactor evidence="1">
        <name>[4Fe-4S] cluster</name>
        <dbReference type="ChEBI" id="CHEBI:49883"/>
    </cofactor>
</comment>
<dbReference type="InterPro" id="IPR023984">
    <property type="entry name" value="rSAM_ocin_1"/>
</dbReference>
<dbReference type="SFLD" id="SFLDS00029">
    <property type="entry name" value="Radical_SAM"/>
    <property type="match status" value="1"/>
</dbReference>
<dbReference type="Gene3D" id="3.80.30.20">
    <property type="entry name" value="tm_1862 like domain"/>
    <property type="match status" value="1"/>
</dbReference>
<evidence type="ECO:0000256" key="4">
    <source>
        <dbReference type="ARBA" id="ARBA00023004"/>
    </source>
</evidence>
<keyword evidence="3" id="KW-0479">Metal-binding</keyword>
<dbReference type="InterPro" id="IPR006158">
    <property type="entry name" value="Cobalamin-bd"/>
</dbReference>
<dbReference type="InterPro" id="IPR058240">
    <property type="entry name" value="rSAM_sf"/>
</dbReference>
<dbReference type="InterPro" id="IPR051198">
    <property type="entry name" value="BchE-like"/>
</dbReference>
<dbReference type="GO" id="GO:0046872">
    <property type="term" value="F:metal ion binding"/>
    <property type="evidence" value="ECO:0007669"/>
    <property type="project" value="UniProtKB-KW"/>
</dbReference>
<dbReference type="PROSITE" id="PS51918">
    <property type="entry name" value="RADICAL_SAM"/>
    <property type="match status" value="1"/>
</dbReference>
<gene>
    <name evidence="9" type="ORF">SAMN05444279_11554</name>
</gene>
<keyword evidence="5" id="KW-0411">Iron-sulfur</keyword>
<dbReference type="SFLD" id="SFLDG01082">
    <property type="entry name" value="B12-binding_domain_containing"/>
    <property type="match status" value="1"/>
</dbReference>
<feature type="domain" description="B12-binding" evidence="7">
    <location>
        <begin position="78"/>
        <end position="224"/>
    </location>
</feature>
<dbReference type="PANTHER" id="PTHR43409:SF7">
    <property type="entry name" value="BLL1977 PROTEIN"/>
    <property type="match status" value="1"/>
</dbReference>
<evidence type="ECO:0000256" key="3">
    <source>
        <dbReference type="ARBA" id="ARBA00022723"/>
    </source>
</evidence>
<evidence type="ECO:0000256" key="5">
    <source>
        <dbReference type="ARBA" id="ARBA00023014"/>
    </source>
</evidence>
<proteinExistence type="predicted"/>
<dbReference type="OrthoDB" id="9801424at2"/>
<reference evidence="9 10" key="1">
    <citation type="submission" date="2016-11" db="EMBL/GenBank/DDBJ databases">
        <authorList>
            <person name="Varghese N."/>
            <person name="Submissions S."/>
        </authorList>
    </citation>
    <scope>NUCLEOTIDE SEQUENCE [LARGE SCALE GENOMIC DNA]</scope>
    <source>
        <strain evidence="9 10">DSM 29341</strain>
    </source>
</reference>
<name>A0A1M4YFC4_9RHOB</name>
<protein>
    <submittedName>
        <fullName evidence="9">Ribosomal peptide maturation radical SAM protein 1</fullName>
    </submittedName>
</protein>
<evidence type="ECO:0000259" key="7">
    <source>
        <dbReference type="PROSITE" id="PS51332"/>
    </source>
</evidence>
<evidence type="ECO:0000313" key="9">
    <source>
        <dbReference type="EMBL" id="SHF04430.1"/>
    </source>
</evidence>
<dbReference type="SUPFAM" id="SSF102114">
    <property type="entry name" value="Radical SAM enzymes"/>
    <property type="match status" value="1"/>
</dbReference>
<dbReference type="AlphaFoldDB" id="A0A1M4YFC4"/>
<evidence type="ECO:0000256" key="2">
    <source>
        <dbReference type="ARBA" id="ARBA00022691"/>
    </source>
</evidence>
<dbReference type="PROSITE" id="PS51332">
    <property type="entry name" value="B12_BINDING"/>
    <property type="match status" value="1"/>
</dbReference>
<feature type="region of interest" description="Disordered" evidence="6">
    <location>
        <begin position="636"/>
        <end position="660"/>
    </location>
</feature>
<organism evidence="9 10">
    <name type="scientific">Ruegeria intermedia</name>
    <dbReference type="NCBI Taxonomy" id="996115"/>
    <lineage>
        <taxon>Bacteria</taxon>
        <taxon>Pseudomonadati</taxon>
        <taxon>Pseudomonadota</taxon>
        <taxon>Alphaproteobacteria</taxon>
        <taxon>Rhodobacterales</taxon>
        <taxon>Roseobacteraceae</taxon>
        <taxon>Ruegeria</taxon>
    </lineage>
</organism>
<dbReference type="RefSeq" id="WP_149776247.1">
    <property type="nucleotide sequence ID" value="NZ_FQVK01000015.1"/>
</dbReference>
<dbReference type="CDD" id="cd01335">
    <property type="entry name" value="Radical_SAM"/>
    <property type="match status" value="1"/>
</dbReference>
<keyword evidence="10" id="KW-1185">Reference proteome</keyword>
<dbReference type="GO" id="GO:0003824">
    <property type="term" value="F:catalytic activity"/>
    <property type="evidence" value="ECO:0007669"/>
    <property type="project" value="InterPro"/>
</dbReference>
<dbReference type="NCBIfam" id="TIGR03975">
    <property type="entry name" value="rSAM_ocin_1"/>
    <property type="match status" value="1"/>
</dbReference>
<dbReference type="EMBL" id="FQVK01000015">
    <property type="protein sequence ID" value="SHF04430.1"/>
    <property type="molecule type" value="Genomic_DNA"/>
</dbReference>
<dbReference type="GO" id="GO:0005829">
    <property type="term" value="C:cytosol"/>
    <property type="evidence" value="ECO:0007669"/>
    <property type="project" value="TreeGrafter"/>
</dbReference>
<evidence type="ECO:0000313" key="10">
    <source>
        <dbReference type="Proteomes" id="UP000325134"/>
    </source>
</evidence>
<evidence type="ECO:0000259" key="8">
    <source>
        <dbReference type="PROSITE" id="PS51918"/>
    </source>
</evidence>
<dbReference type="PANTHER" id="PTHR43409">
    <property type="entry name" value="ANAEROBIC MAGNESIUM-PROTOPORPHYRIN IX MONOMETHYL ESTER CYCLASE-RELATED"/>
    <property type="match status" value="1"/>
</dbReference>
<accession>A0A1M4YFC4</accession>
<sequence length="660" mass="72748">MSETPPGHVTSQPAAGQRLCLVSMPFSSLQHPALGISLLATMARDAGVATTEKYFSFDFAETIGLDDYFLLSDGKVYQALLGEWLFSDLVHPRPEPDAMAYLLDVLGDHVEGVEWLTYVHSALAARKLTRDFVERCADEVMSCAPTVVGITSSFQQVMASVALVRALRKRSDDLVIVMGGANCEGPLGEALLRAHPELDAVCQGEGEQAFAEFLDKVRTRRDLPAVRGMLTRSDLRQDRPGQPPRLTADLDALPIPDFSAFFDRFEQTPGLSDILTPSPTIETSRGCWWGAKHHCTFCGLNGQTMAYRSKSPDRALAEFRHLADLYGPDIVVVDNILDHRYLRTLIPRLARDERPFLMHYEVKSNLSPSVIAALADAGIRKVQPGIETFDTASLMHMKKGVSGIQNIQTLKLCAEAGVFVEWCFLYGFPCETAETFRNLSRLIPLLAHLQPPGSVGPVRADRFSPYFERPEAFGIKVAPAKPYAHVYAVPPEELWDHAYHFDILEDGSASADQRAQPVLHSLKDWQASAAAALYFDGDRVVDSRRPECPVSHDLSEVERSILDLCPTIMGVDLLRKRLMGSYDAKAVEQALDRLQRAGLIHAEGSSVLCLVLRTPGFLRAPGWADIRATPEHAFAAQRPQDFAPESRSASAPDPVVPQHG</sequence>
<dbReference type="GO" id="GO:0051536">
    <property type="term" value="F:iron-sulfur cluster binding"/>
    <property type="evidence" value="ECO:0007669"/>
    <property type="project" value="UniProtKB-KW"/>
</dbReference>
<keyword evidence="2" id="KW-0949">S-adenosyl-L-methionine</keyword>
<dbReference type="InterPro" id="IPR007197">
    <property type="entry name" value="rSAM"/>
</dbReference>
<feature type="domain" description="Radical SAM core" evidence="8">
    <location>
        <begin position="273"/>
        <end position="488"/>
    </location>
</feature>
<evidence type="ECO:0000256" key="6">
    <source>
        <dbReference type="SAM" id="MobiDB-lite"/>
    </source>
</evidence>
<dbReference type="GO" id="GO:0031419">
    <property type="term" value="F:cobalamin binding"/>
    <property type="evidence" value="ECO:0007669"/>
    <property type="project" value="InterPro"/>
</dbReference>
<dbReference type="SMART" id="SM00729">
    <property type="entry name" value="Elp3"/>
    <property type="match status" value="1"/>
</dbReference>
<dbReference type="SFLD" id="SFLDF00324">
    <property type="entry name" value="bacteriocin_maturation"/>
    <property type="match status" value="1"/>
</dbReference>
<dbReference type="Gene3D" id="3.40.50.280">
    <property type="entry name" value="Cobalamin-binding domain"/>
    <property type="match status" value="1"/>
</dbReference>
<keyword evidence="4" id="KW-0408">Iron</keyword>